<dbReference type="STRING" id="178035.A0A154PA52"/>
<dbReference type="PANTHER" id="PTHR14365">
    <property type="entry name" value="APOPTOSIS REGULATORY PROTEIN SIVA"/>
    <property type="match status" value="1"/>
</dbReference>
<dbReference type="PANTHER" id="PTHR14365:SF1">
    <property type="entry name" value="APOPTOSIS REGULATORY PROTEIN SIVA"/>
    <property type="match status" value="1"/>
</dbReference>
<dbReference type="OMA" id="AQACMDP"/>
<dbReference type="EMBL" id="KQ434856">
    <property type="protein sequence ID" value="KZC08732.1"/>
    <property type="molecule type" value="Genomic_DNA"/>
</dbReference>
<accession>A0A154PA52</accession>
<name>A0A154PA52_DUFNO</name>
<dbReference type="Pfam" id="PF05458">
    <property type="entry name" value="Siva"/>
    <property type="match status" value="1"/>
</dbReference>
<reference evidence="1 2" key="1">
    <citation type="submission" date="2015-07" db="EMBL/GenBank/DDBJ databases">
        <title>The genome of Dufourea novaeangliae.</title>
        <authorList>
            <person name="Pan H."/>
            <person name="Kapheim K."/>
        </authorList>
    </citation>
    <scope>NUCLEOTIDE SEQUENCE [LARGE SCALE GENOMIC DNA]</scope>
    <source>
        <strain evidence="1">0120121106</strain>
        <tissue evidence="1">Whole body</tissue>
    </source>
</reference>
<dbReference type="GO" id="GO:0005175">
    <property type="term" value="F:CD27 receptor binding"/>
    <property type="evidence" value="ECO:0007669"/>
    <property type="project" value="TreeGrafter"/>
</dbReference>
<dbReference type="AlphaFoldDB" id="A0A154PA52"/>
<evidence type="ECO:0000313" key="2">
    <source>
        <dbReference type="Proteomes" id="UP000076502"/>
    </source>
</evidence>
<dbReference type="InterPro" id="IPR022773">
    <property type="entry name" value="Siva"/>
</dbReference>
<dbReference type="GO" id="GO:0097191">
    <property type="term" value="P:extrinsic apoptotic signaling pathway"/>
    <property type="evidence" value="ECO:0007669"/>
    <property type="project" value="TreeGrafter"/>
</dbReference>
<proteinExistence type="predicted"/>
<protein>
    <submittedName>
        <fullName evidence="1">Apoptosis regulatory protein Siva</fullName>
    </submittedName>
</protein>
<organism evidence="1 2">
    <name type="scientific">Dufourea novaeangliae</name>
    <name type="common">Sweat bee</name>
    <dbReference type="NCBI Taxonomy" id="178035"/>
    <lineage>
        <taxon>Eukaryota</taxon>
        <taxon>Metazoa</taxon>
        <taxon>Ecdysozoa</taxon>
        <taxon>Arthropoda</taxon>
        <taxon>Hexapoda</taxon>
        <taxon>Insecta</taxon>
        <taxon>Pterygota</taxon>
        <taxon>Neoptera</taxon>
        <taxon>Endopterygota</taxon>
        <taxon>Hymenoptera</taxon>
        <taxon>Apocrita</taxon>
        <taxon>Aculeata</taxon>
        <taxon>Apoidea</taxon>
        <taxon>Anthophila</taxon>
        <taxon>Halictidae</taxon>
        <taxon>Rophitinae</taxon>
        <taxon>Dufourea</taxon>
    </lineage>
</organism>
<sequence length="171" mass="19529">MPKRLCPFEDDLPPQLKVHVGQKQVDNGICREERMKSVYGKTMELLKEGVKSLSRKLNSSMDMNSIDVYSPKVPSPCKIKQERNSKQMVLNNKLELLGVDKAIKDIQPKYDLCGCTRVVDKSMLSKCSYCDQVLCNTCIFECISCSESFCQNCSLPVYDCEERNKCLNCYK</sequence>
<keyword evidence="2" id="KW-1185">Reference proteome</keyword>
<dbReference type="OrthoDB" id="60860at2759"/>
<dbReference type="Proteomes" id="UP000076502">
    <property type="component" value="Unassembled WGS sequence"/>
</dbReference>
<evidence type="ECO:0000313" key="1">
    <source>
        <dbReference type="EMBL" id="KZC08732.1"/>
    </source>
</evidence>
<gene>
    <name evidence="1" type="ORF">WN55_10754</name>
</gene>